<dbReference type="Gene3D" id="3.40.50.1820">
    <property type="entry name" value="alpha/beta hydrolase"/>
    <property type="match status" value="1"/>
</dbReference>
<dbReference type="STRING" id="530584.SAMN05421630_102539"/>
<dbReference type="PANTHER" id="PTHR43433">
    <property type="entry name" value="HYDROLASE, ALPHA/BETA FOLD FAMILY PROTEIN"/>
    <property type="match status" value="1"/>
</dbReference>
<protein>
    <submittedName>
        <fullName evidence="1">10-carbomethoxy-13-deoxycarminomycin esterase/esterase</fullName>
    </submittedName>
</protein>
<dbReference type="AlphaFoldDB" id="A0A222VLS3"/>
<evidence type="ECO:0000313" key="2">
    <source>
        <dbReference type="Proteomes" id="UP000199494"/>
    </source>
</evidence>
<accession>A0A222VLS3</accession>
<gene>
    <name evidence="1" type="ORF">SAMN05421630_102539</name>
</gene>
<dbReference type="InterPro" id="IPR050471">
    <property type="entry name" value="AB_hydrolase"/>
</dbReference>
<dbReference type="RefSeq" id="WP_091800391.1">
    <property type="nucleotide sequence ID" value="NZ_CP016353.1"/>
</dbReference>
<dbReference type="InterPro" id="IPR000073">
    <property type="entry name" value="AB_hydrolase_1"/>
</dbReference>
<reference evidence="1 2" key="1">
    <citation type="submission" date="2016-10" db="EMBL/GenBank/DDBJ databases">
        <authorList>
            <person name="de Groot N.N."/>
        </authorList>
    </citation>
    <scope>NUCLEOTIDE SEQUENCE [LARGE SCALE GENOMIC DNA]</scope>
    <source>
        <strain evidence="1 2">CGMCC 4.5506</strain>
    </source>
</reference>
<dbReference type="Pfam" id="PF00561">
    <property type="entry name" value="Abhydrolase_1"/>
    <property type="match status" value="1"/>
</dbReference>
<dbReference type="SUPFAM" id="SSF53474">
    <property type="entry name" value="alpha/beta-Hydrolases"/>
    <property type="match status" value="1"/>
</dbReference>
<dbReference type="OrthoDB" id="8957634at2"/>
<dbReference type="KEGG" id="pmad:BAY61_07655"/>
<proteinExistence type="predicted"/>
<dbReference type="PANTHER" id="PTHR43433:SF5">
    <property type="entry name" value="AB HYDROLASE-1 DOMAIN-CONTAINING PROTEIN"/>
    <property type="match status" value="1"/>
</dbReference>
<dbReference type="EMBL" id="FMZE01000002">
    <property type="protein sequence ID" value="SDC55112.1"/>
    <property type="molecule type" value="Genomic_DNA"/>
</dbReference>
<sequence>MSERVVSSGDVKLWSQDFGDPANPALLMIMGGNLTAYGWPDEFVQLLADRGLHVIRYDHRDTGRSSFRDYQQHPYTYDDMAADAVAVLDGWEVSKAHVVGLSMGTSLAQVMALNHPGRVRSLILMLGGALDTDFDAAIEAAFEGKTHVNGLPVPTQRFLDMLTRVQQPAEDREAMLAKQVDKWRLLNGPGIPFDDKEYRRWEERAMDHAGTWEEPVTHYMVGLPPQSRGEELRAVTAPTLVIQAPNDPAAPPPHGQHLASLIPGARVAEIPGMGHALPTPVHAPLADVIIAHTLTGERE</sequence>
<evidence type="ECO:0000313" key="1">
    <source>
        <dbReference type="EMBL" id="SDC55112.1"/>
    </source>
</evidence>
<dbReference type="Proteomes" id="UP000199494">
    <property type="component" value="Unassembled WGS sequence"/>
</dbReference>
<keyword evidence="2" id="KW-1185">Reference proteome</keyword>
<organism evidence="1 2">
    <name type="scientific">Prauserella marina</name>
    <dbReference type="NCBI Taxonomy" id="530584"/>
    <lineage>
        <taxon>Bacteria</taxon>
        <taxon>Bacillati</taxon>
        <taxon>Actinomycetota</taxon>
        <taxon>Actinomycetes</taxon>
        <taxon>Pseudonocardiales</taxon>
        <taxon>Pseudonocardiaceae</taxon>
        <taxon>Prauserella</taxon>
    </lineage>
</organism>
<dbReference type="GO" id="GO:0004806">
    <property type="term" value="F:triacylglycerol lipase activity"/>
    <property type="evidence" value="ECO:0007669"/>
    <property type="project" value="TreeGrafter"/>
</dbReference>
<dbReference type="GO" id="GO:0046503">
    <property type="term" value="P:glycerolipid catabolic process"/>
    <property type="evidence" value="ECO:0007669"/>
    <property type="project" value="TreeGrafter"/>
</dbReference>
<name>A0A222VLS3_9PSEU</name>
<dbReference type="InterPro" id="IPR029058">
    <property type="entry name" value="AB_hydrolase_fold"/>
</dbReference>